<sequence length="222" mass="24549">MGLPIWQPKDEHHHSQKQLLQQQQRNQKLASSKQHQASPLPPPRFQAQYRLYRRRRSTTIGSPNTYYLAENEHHRTLHPLATEQTQHDPYFPLQRPYAAENQNLALPPFIADDLLAILTATSATLTSTSIPSSSSFSNNNNMGLIRSYDRAPSSSTSNTLSPSMTDTPPHATTTTAAAAAAASRLADLESRIVLAHHQVSDRLNVLGATMPDSSPPLITTTR</sequence>
<feature type="compositionally biased region" description="Low complexity" evidence="1">
    <location>
        <begin position="152"/>
        <end position="163"/>
    </location>
</feature>
<reference evidence="2 3" key="1">
    <citation type="submission" date="2016-07" db="EMBL/GenBank/DDBJ databases">
        <title>Pervasive Adenine N6-methylation of Active Genes in Fungi.</title>
        <authorList>
            <consortium name="DOE Joint Genome Institute"/>
            <person name="Mondo S.J."/>
            <person name="Dannebaum R.O."/>
            <person name="Kuo R.C."/>
            <person name="Labutti K."/>
            <person name="Haridas S."/>
            <person name="Kuo A."/>
            <person name="Salamov A."/>
            <person name="Ahrendt S.R."/>
            <person name="Lipzen A."/>
            <person name="Sullivan W."/>
            <person name="Andreopoulos W.B."/>
            <person name="Clum A."/>
            <person name="Lindquist E."/>
            <person name="Daum C."/>
            <person name="Ramamoorthy G.K."/>
            <person name="Gryganskyi A."/>
            <person name="Culley D."/>
            <person name="Magnuson J.K."/>
            <person name="James T.Y."/>
            <person name="O'Malley M.A."/>
            <person name="Stajich J.E."/>
            <person name="Spatafora J.W."/>
            <person name="Visel A."/>
            <person name="Grigoriev I.V."/>
        </authorList>
    </citation>
    <scope>NUCLEOTIDE SEQUENCE [LARGE SCALE GENOMIC DNA]</scope>
    <source>
        <strain evidence="2 3">NRRL 1336</strain>
    </source>
</reference>
<name>A0A1X2IKS3_9FUNG</name>
<organism evidence="2 3">
    <name type="scientific">Absidia repens</name>
    <dbReference type="NCBI Taxonomy" id="90262"/>
    <lineage>
        <taxon>Eukaryota</taxon>
        <taxon>Fungi</taxon>
        <taxon>Fungi incertae sedis</taxon>
        <taxon>Mucoromycota</taxon>
        <taxon>Mucoromycotina</taxon>
        <taxon>Mucoromycetes</taxon>
        <taxon>Mucorales</taxon>
        <taxon>Cunninghamellaceae</taxon>
        <taxon>Absidia</taxon>
    </lineage>
</organism>
<feature type="compositionally biased region" description="Low complexity" evidence="1">
    <location>
        <begin position="17"/>
        <end position="29"/>
    </location>
</feature>
<dbReference type="AlphaFoldDB" id="A0A1X2IKS3"/>
<accession>A0A1X2IKS3</accession>
<proteinExistence type="predicted"/>
<gene>
    <name evidence="2" type="ORF">BCR42DRAFT_413204</name>
</gene>
<comment type="caution">
    <text evidence="2">The sequence shown here is derived from an EMBL/GenBank/DDBJ whole genome shotgun (WGS) entry which is preliminary data.</text>
</comment>
<evidence type="ECO:0000313" key="2">
    <source>
        <dbReference type="EMBL" id="ORZ18127.1"/>
    </source>
</evidence>
<keyword evidence="3" id="KW-1185">Reference proteome</keyword>
<feature type="region of interest" description="Disordered" evidence="1">
    <location>
        <begin position="146"/>
        <end position="173"/>
    </location>
</feature>
<dbReference type="EMBL" id="MCGE01000009">
    <property type="protein sequence ID" value="ORZ18127.1"/>
    <property type="molecule type" value="Genomic_DNA"/>
</dbReference>
<feature type="region of interest" description="Disordered" evidence="1">
    <location>
        <begin position="1"/>
        <end position="44"/>
    </location>
</feature>
<dbReference type="Proteomes" id="UP000193560">
    <property type="component" value="Unassembled WGS sequence"/>
</dbReference>
<protein>
    <submittedName>
        <fullName evidence="2">Uncharacterized protein</fullName>
    </submittedName>
</protein>
<evidence type="ECO:0000313" key="3">
    <source>
        <dbReference type="Proteomes" id="UP000193560"/>
    </source>
</evidence>
<evidence type="ECO:0000256" key="1">
    <source>
        <dbReference type="SAM" id="MobiDB-lite"/>
    </source>
</evidence>